<dbReference type="AlphaFoldDB" id="A0A0E9WZH2"/>
<organism evidence="1">
    <name type="scientific">Anguilla anguilla</name>
    <name type="common">European freshwater eel</name>
    <name type="synonym">Muraena anguilla</name>
    <dbReference type="NCBI Taxonomy" id="7936"/>
    <lineage>
        <taxon>Eukaryota</taxon>
        <taxon>Metazoa</taxon>
        <taxon>Chordata</taxon>
        <taxon>Craniata</taxon>
        <taxon>Vertebrata</taxon>
        <taxon>Euteleostomi</taxon>
        <taxon>Actinopterygii</taxon>
        <taxon>Neopterygii</taxon>
        <taxon>Teleostei</taxon>
        <taxon>Anguilliformes</taxon>
        <taxon>Anguillidae</taxon>
        <taxon>Anguilla</taxon>
    </lineage>
</organism>
<sequence>MYKKYKMPLWKMYICNNILLSAKYNRCFLIHILIYNTGNEKEM</sequence>
<name>A0A0E9WZH2_ANGAN</name>
<protein>
    <submittedName>
        <fullName evidence="1">Uncharacterized protein</fullName>
    </submittedName>
</protein>
<reference evidence="1" key="2">
    <citation type="journal article" date="2015" name="Fish Shellfish Immunol.">
        <title>Early steps in the European eel (Anguilla anguilla)-Vibrio vulnificus interaction in the gills: Role of the RtxA13 toxin.</title>
        <authorList>
            <person name="Callol A."/>
            <person name="Pajuelo D."/>
            <person name="Ebbesson L."/>
            <person name="Teles M."/>
            <person name="MacKenzie S."/>
            <person name="Amaro C."/>
        </authorList>
    </citation>
    <scope>NUCLEOTIDE SEQUENCE</scope>
</reference>
<reference evidence="1" key="1">
    <citation type="submission" date="2014-11" db="EMBL/GenBank/DDBJ databases">
        <authorList>
            <person name="Amaro Gonzalez C."/>
        </authorList>
    </citation>
    <scope>NUCLEOTIDE SEQUENCE</scope>
</reference>
<dbReference type="EMBL" id="GBXM01013547">
    <property type="protein sequence ID" value="JAH95030.1"/>
    <property type="molecule type" value="Transcribed_RNA"/>
</dbReference>
<accession>A0A0E9WZH2</accession>
<proteinExistence type="predicted"/>
<evidence type="ECO:0000313" key="1">
    <source>
        <dbReference type="EMBL" id="JAH95030.1"/>
    </source>
</evidence>